<dbReference type="AlphaFoldDB" id="A0A8B8J1R8"/>
<dbReference type="KEGG" id="pda:103703041"/>
<reference evidence="1" key="1">
    <citation type="journal article" date="2019" name="Nat. Commun.">
        <title>Genome-wide association mapping of date palm fruit traits.</title>
        <authorList>
            <person name="Hazzouri K.M."/>
            <person name="Gros-Balthazard M."/>
            <person name="Flowers J.M."/>
            <person name="Copetti D."/>
            <person name="Lemansour A."/>
            <person name="Lebrun M."/>
            <person name="Masmoudi K."/>
            <person name="Ferrand S."/>
            <person name="Dhar M.I."/>
            <person name="Fresquez Z.A."/>
            <person name="Rosas U."/>
            <person name="Zhang J."/>
            <person name="Talag J."/>
            <person name="Lee S."/>
            <person name="Kudrna D."/>
            <person name="Powell R.F."/>
            <person name="Leitch I.J."/>
            <person name="Krueger R.R."/>
            <person name="Wing R.A."/>
            <person name="Amiri K.M.A."/>
            <person name="Purugganan M.D."/>
        </authorList>
    </citation>
    <scope>NUCLEOTIDE SEQUENCE [LARGE SCALE GENOMIC DNA]</scope>
    <source>
        <strain evidence="1">cv. Khalas</strain>
    </source>
</reference>
<accession>A0A8B8J1R8</accession>
<evidence type="ECO:0000313" key="2">
    <source>
        <dbReference type="RefSeq" id="XP_026658747.2"/>
    </source>
</evidence>
<dbReference type="Proteomes" id="UP000228380">
    <property type="component" value="Chromosome 8"/>
</dbReference>
<dbReference type="GeneID" id="103703041"/>
<dbReference type="RefSeq" id="XP_026658747.2">
    <property type="nucleotide sequence ID" value="XM_026802946.2"/>
</dbReference>
<evidence type="ECO:0000313" key="1">
    <source>
        <dbReference type="Proteomes" id="UP000228380"/>
    </source>
</evidence>
<organism evidence="1 2">
    <name type="scientific">Phoenix dactylifera</name>
    <name type="common">Date palm</name>
    <dbReference type="NCBI Taxonomy" id="42345"/>
    <lineage>
        <taxon>Eukaryota</taxon>
        <taxon>Viridiplantae</taxon>
        <taxon>Streptophyta</taxon>
        <taxon>Embryophyta</taxon>
        <taxon>Tracheophyta</taxon>
        <taxon>Spermatophyta</taxon>
        <taxon>Magnoliopsida</taxon>
        <taxon>Liliopsida</taxon>
        <taxon>Arecaceae</taxon>
        <taxon>Coryphoideae</taxon>
        <taxon>Phoeniceae</taxon>
        <taxon>Phoenix</taxon>
    </lineage>
</organism>
<reference evidence="2" key="2">
    <citation type="submission" date="2025-08" db="UniProtKB">
        <authorList>
            <consortium name="RefSeq"/>
        </authorList>
    </citation>
    <scope>IDENTIFICATION</scope>
    <source>
        <tissue evidence="2">Young leaves</tissue>
    </source>
</reference>
<keyword evidence="1" id="KW-1185">Reference proteome</keyword>
<proteinExistence type="predicted"/>
<gene>
    <name evidence="2" type="primary">LOC103703041</name>
</gene>
<name>A0A8B8J1R8_PHODC</name>
<protein>
    <submittedName>
        <fullName evidence="2">Uncharacterized protein LOC103703041 isoform X2</fullName>
    </submittedName>
</protein>
<sequence>MVSERPFKRRRTGARRRRPRGVVRGRIHRLSCCRWGTFHFRMDESIARWLVQKISMFQKSALMWQYVMRICCTKDSNDFCTG</sequence>